<protein>
    <submittedName>
        <fullName evidence="2">Uncharacterized protein</fullName>
    </submittedName>
</protein>
<dbReference type="Proteomes" id="UP000621266">
    <property type="component" value="Unassembled WGS sequence"/>
</dbReference>
<keyword evidence="3" id="KW-1185">Reference proteome</keyword>
<feature type="region of interest" description="Disordered" evidence="1">
    <location>
        <begin position="22"/>
        <end position="41"/>
    </location>
</feature>
<accession>A0ABQ7F9S1</accession>
<gene>
    <name evidence="2" type="ORF">GCU69_30820</name>
</gene>
<proteinExistence type="predicted"/>
<evidence type="ECO:0000256" key="1">
    <source>
        <dbReference type="SAM" id="MobiDB-lite"/>
    </source>
</evidence>
<evidence type="ECO:0000313" key="2">
    <source>
        <dbReference type="EMBL" id="KAF4405295.1"/>
    </source>
</evidence>
<sequence length="62" mass="7121">MKPFDLDPALVQRVVRRAVPAPVLGRQRQPDQGSYRPIGTEHRVGELEQRVDRVGRQAQSRF</sequence>
<comment type="caution">
    <text evidence="2">The sequence shown here is derived from an EMBL/GenBank/DDBJ whole genome shotgun (WGS) entry which is preliminary data.</text>
</comment>
<evidence type="ECO:0000313" key="3">
    <source>
        <dbReference type="Proteomes" id="UP000621266"/>
    </source>
</evidence>
<reference evidence="2 3" key="1">
    <citation type="submission" date="2019-10" db="EMBL/GenBank/DDBJ databases">
        <title>Streptomyces tenebrisbrunneis sp.nov., an endogenous actinomycete isolated from of Lycium ruthenicum.</title>
        <authorList>
            <person name="Ma L."/>
        </authorList>
    </citation>
    <scope>NUCLEOTIDE SEQUENCE [LARGE SCALE GENOMIC DNA]</scope>
    <source>
        <strain evidence="2 3">TRM 66187</strain>
    </source>
</reference>
<dbReference type="EMBL" id="WHPN01000422">
    <property type="protein sequence ID" value="KAF4405295.1"/>
    <property type="molecule type" value="Genomic_DNA"/>
</dbReference>
<name>A0ABQ7F9S1_9ACTN</name>
<organism evidence="2 3">
    <name type="scientific">Streptomyces lycii</name>
    <dbReference type="NCBI Taxonomy" id="2654337"/>
    <lineage>
        <taxon>Bacteria</taxon>
        <taxon>Bacillati</taxon>
        <taxon>Actinomycetota</taxon>
        <taxon>Actinomycetes</taxon>
        <taxon>Kitasatosporales</taxon>
        <taxon>Streptomycetaceae</taxon>
        <taxon>Streptomyces</taxon>
    </lineage>
</organism>